<feature type="domain" description="O-acyltransferase WSD1 C-terminal" evidence="1">
    <location>
        <begin position="276"/>
        <end position="415"/>
    </location>
</feature>
<dbReference type="EMBL" id="BJOV01000005">
    <property type="protein sequence ID" value="GEE03763.1"/>
    <property type="molecule type" value="Genomic_DNA"/>
</dbReference>
<keyword evidence="3" id="KW-1185">Reference proteome</keyword>
<name>A0A7I9VF79_9ACTN</name>
<proteinExistence type="predicted"/>
<reference evidence="3" key="1">
    <citation type="submission" date="2019-06" db="EMBL/GenBank/DDBJ databases">
        <title>Gordonia isolated from sludge of a wastewater treatment plant.</title>
        <authorList>
            <person name="Tamura T."/>
            <person name="Aoyama K."/>
            <person name="Kang Y."/>
            <person name="Saito S."/>
            <person name="Akiyama N."/>
            <person name="Yazawa K."/>
            <person name="Gonoi T."/>
            <person name="Mikami Y."/>
        </authorList>
    </citation>
    <scope>NUCLEOTIDE SEQUENCE [LARGE SCALE GENOMIC DNA]</scope>
    <source>
        <strain evidence="3">NBRC 107696</strain>
    </source>
</reference>
<dbReference type="Proteomes" id="UP000444960">
    <property type="component" value="Unassembled WGS sequence"/>
</dbReference>
<dbReference type="AlphaFoldDB" id="A0A7I9VF79"/>
<protein>
    <recommendedName>
        <fullName evidence="1">O-acyltransferase WSD1 C-terminal domain-containing protein</fullName>
    </recommendedName>
</protein>
<evidence type="ECO:0000313" key="2">
    <source>
        <dbReference type="EMBL" id="GEE03763.1"/>
    </source>
</evidence>
<accession>A0A7I9VF79</accession>
<evidence type="ECO:0000259" key="1">
    <source>
        <dbReference type="Pfam" id="PF06974"/>
    </source>
</evidence>
<gene>
    <name evidence="2" type="ORF">nbrc107696_42090</name>
</gene>
<organism evidence="2 3">
    <name type="scientific">Gordonia spumicola</name>
    <dbReference type="NCBI Taxonomy" id="589161"/>
    <lineage>
        <taxon>Bacteria</taxon>
        <taxon>Bacillati</taxon>
        <taxon>Actinomycetota</taxon>
        <taxon>Actinomycetes</taxon>
        <taxon>Mycobacteriales</taxon>
        <taxon>Gordoniaceae</taxon>
        <taxon>Gordonia</taxon>
    </lineage>
</organism>
<dbReference type="OrthoDB" id="4370976at2"/>
<sequence>MYSMAPADAAMYWAGRYHANDQFLLFAFDAPSAVDPIPEIRRRAAAVPDLHLDVREAPGDLDFPRWTPAQIRDDAIVTSTGGEWADVLASIAHIEPLHASRALWRVHVIDAVAGVPRVDGLGRIAILQISHALGDGRRVSAIARSLFGGGPAPFPSDAPAVVDDPRVAAMRSAMLIGPHLARATARGLSVWAAGDPGPERADVPITRANGVIGGDRALRTLTVPAQRLRSGGASVTVGALVGLADVLPAFLGAPRRDASAELTVALDDDRRPPPRNSFQNVGIGLHAHVRDRRRRAESIADEIARARTRASSPVRVASRRAADSAPAVLAAAAARLTADVPPPTSVSGWTVVSSVNRGAADLTLGGGRVRFTAGFPALSKAHALTHGVHGIGDAVTISVHASGPIAADVDGYMEALACVFG</sequence>
<dbReference type="InterPro" id="IPR009721">
    <property type="entry name" value="O-acyltransferase_WSD1_C"/>
</dbReference>
<dbReference type="Pfam" id="PF06974">
    <property type="entry name" value="WS_DGAT_C"/>
    <property type="match status" value="1"/>
</dbReference>
<comment type="caution">
    <text evidence="2">The sequence shown here is derived from an EMBL/GenBank/DDBJ whole genome shotgun (WGS) entry which is preliminary data.</text>
</comment>
<evidence type="ECO:0000313" key="3">
    <source>
        <dbReference type="Proteomes" id="UP000444960"/>
    </source>
</evidence>